<feature type="compositionally biased region" description="Acidic residues" evidence="13">
    <location>
        <begin position="829"/>
        <end position="843"/>
    </location>
</feature>
<keyword evidence="7 14" id="KW-1133">Transmembrane helix</keyword>
<comment type="similarity">
    <text evidence="2">Belongs to the amino acid-polyamine-organocation (APC) superfamily. Cationic amino acid transporter (CAT) (TC 2.A.3.3) family.</text>
</comment>
<comment type="catalytic activity">
    <reaction evidence="10">
        <text>L-lysine(in) = L-lysine(out)</text>
        <dbReference type="Rhea" id="RHEA:70935"/>
        <dbReference type="ChEBI" id="CHEBI:32551"/>
    </reaction>
</comment>
<keyword evidence="5 14" id="KW-0812">Transmembrane</keyword>
<evidence type="ECO:0000256" key="2">
    <source>
        <dbReference type="ARBA" id="ARBA00008572"/>
    </source>
</evidence>
<evidence type="ECO:0000256" key="4">
    <source>
        <dbReference type="ARBA" id="ARBA00022475"/>
    </source>
</evidence>
<keyword evidence="6" id="KW-0029">Amino-acid transport</keyword>
<feature type="transmembrane region" description="Helical" evidence="14">
    <location>
        <begin position="498"/>
        <end position="517"/>
    </location>
</feature>
<feature type="compositionally biased region" description="Pro residues" evidence="13">
    <location>
        <begin position="1086"/>
        <end position="1095"/>
    </location>
</feature>
<accession>A0A7R8WCM8</accession>
<dbReference type="GO" id="GO:0005886">
    <property type="term" value="C:plasma membrane"/>
    <property type="evidence" value="ECO:0007669"/>
    <property type="project" value="UniProtKB-SubCell"/>
</dbReference>
<evidence type="ECO:0000256" key="9">
    <source>
        <dbReference type="ARBA" id="ARBA00023180"/>
    </source>
</evidence>
<dbReference type="PANTHER" id="PTHR43243">
    <property type="entry name" value="INNER MEMBRANE TRANSPORTER YGJI-RELATED"/>
    <property type="match status" value="1"/>
</dbReference>
<feature type="transmembrane region" description="Helical" evidence="14">
    <location>
        <begin position="529"/>
        <end position="549"/>
    </location>
</feature>
<keyword evidence="4" id="KW-1003">Cell membrane</keyword>
<dbReference type="EMBL" id="OB660961">
    <property type="protein sequence ID" value="CAD7226880.1"/>
    <property type="molecule type" value="Genomic_DNA"/>
</dbReference>
<dbReference type="GO" id="GO:0000064">
    <property type="term" value="F:L-ornithine transmembrane transporter activity"/>
    <property type="evidence" value="ECO:0007669"/>
    <property type="project" value="TreeGrafter"/>
</dbReference>
<dbReference type="Pfam" id="PF13906">
    <property type="entry name" value="AA_permease_C"/>
    <property type="match status" value="1"/>
</dbReference>
<evidence type="ECO:0000256" key="14">
    <source>
        <dbReference type="SAM" id="Phobius"/>
    </source>
</evidence>
<dbReference type="GO" id="GO:0097638">
    <property type="term" value="P:L-arginine import across plasma membrane"/>
    <property type="evidence" value="ECO:0007669"/>
    <property type="project" value="TreeGrafter"/>
</dbReference>
<reference evidence="15" key="1">
    <citation type="submission" date="2020-11" db="EMBL/GenBank/DDBJ databases">
        <authorList>
            <person name="Tran Van P."/>
        </authorList>
    </citation>
    <scope>NUCLEOTIDE SEQUENCE</scope>
</reference>
<feature type="transmembrane region" description="Helical" evidence="14">
    <location>
        <begin position="191"/>
        <end position="213"/>
    </location>
</feature>
<dbReference type="InterPro" id="IPR002293">
    <property type="entry name" value="AA/rel_permease1"/>
</dbReference>
<evidence type="ECO:0000256" key="3">
    <source>
        <dbReference type="ARBA" id="ARBA00022448"/>
    </source>
</evidence>
<feature type="transmembrane region" description="Helical" evidence="14">
    <location>
        <begin position="387"/>
        <end position="406"/>
    </location>
</feature>
<feature type="transmembrane region" description="Helical" evidence="14">
    <location>
        <begin position="286"/>
        <end position="316"/>
    </location>
</feature>
<evidence type="ECO:0000256" key="5">
    <source>
        <dbReference type="ARBA" id="ARBA00022692"/>
    </source>
</evidence>
<comment type="catalytic activity">
    <reaction evidence="12">
        <text>L-ornithine(in) = L-ornithine(out)</text>
        <dbReference type="Rhea" id="RHEA:71199"/>
        <dbReference type="ChEBI" id="CHEBI:46911"/>
    </reaction>
</comment>
<dbReference type="NCBIfam" id="TIGR00906">
    <property type="entry name" value="2A0303"/>
    <property type="match status" value="1"/>
</dbReference>
<dbReference type="OrthoDB" id="3900342at2759"/>
<evidence type="ECO:0000256" key="1">
    <source>
        <dbReference type="ARBA" id="ARBA00004651"/>
    </source>
</evidence>
<feature type="compositionally biased region" description="Acidic residues" evidence="13">
    <location>
        <begin position="870"/>
        <end position="879"/>
    </location>
</feature>
<keyword evidence="9" id="KW-0325">Glycoprotein</keyword>
<dbReference type="FunFam" id="1.20.1740.10:FF:000050">
    <property type="entry name" value="MGC157082 protein"/>
    <property type="match status" value="1"/>
</dbReference>
<feature type="transmembrane region" description="Helical" evidence="14">
    <location>
        <begin position="589"/>
        <end position="608"/>
    </location>
</feature>
<sequence>MNIVHKLMRKKYIDYSHISSTHLNRVLTTFDLTALGIGSTLGVGVYVLAGEVARDSAGPAVTISFLVAAIASVFAGLCYAEFGARVPKAGSAYVYSYVTVGEIIAFVIGWNLVLEYLIGTASVARGYSGYLDSLLDDRMKNKFKELLPIHDHVPDSVAEYLSEYPDFFAFGITFALAILLSVGVKESTRFNGIFTCLNLLVICFVLICGAFKADLDNWKIDPNNLPIKPEDVPDSHDGKDVDVGDGGFMPFGWSGVLAGAATCFYGFVGFDAVATAGEETINPHRAIPIAIVVSLFFIFCSYFGISTVLTMMWPYYAQDKDSPLPYVFEKVGWDTARWIVSIGALFGLSTSLLGAMFPLPRVIYAMASDGLIFRFLAYIHPKFHTPFVATLIAGFLGGFLAAIFDLSALVDMMSIGTLLAYTIVAACVLILRYSVDTGRPIGSRPVLYSPSKGSAIELNATGSSDTSRLVKKGDEPGLLAVLFNTQNIKTSNEQSSNVGTWGCLTISILIAAFNATIIHAENQLADGEVWAVILAAVLGGALLLNFIIILRQPQSRAEIPFKVPLVPLVPCLSIFMNVYLMLKLSDKTWVRFAVWMVLGFLIYFLYGIRRSMDEGPEVTVIPEEAYVEEDEYHKHHHHHPHEHEHHGRFDLGKDNAGFVAPEDPEAGGIVLSLSKFKQKDVPTIVIEQSTPDHSQNRKTHNTLHGSASPRTGFDRRSFLQEEMKAAGEIEKVFDELENEEIVVHAAVEETEEVDHLEEVEPLEEEETREQEAVDETLNQFKDILGDDGDETPSEEEGELDELEEGMKKVFSLHDQIRDSFDKDGGSSEESVEIDEAEVTDANDETLVMSHPQIISSESDEEEVGSKVESVSEDSEEEEQLSAHQSLPVSPSKDGDGVDDLLQIHAEIAKSFDPEEDQVVATFERVPSSSADSPLAQKVGSKFTVIPVDTEPLHHSLPAPESGKEAPRRVSFDVEEVAKRLHSADERIHPDHHHHDRRPSIKDLGLSFFRPPSPSFQRQMSVGEEEGEEEREGEGEEEEEHEREGEEEEEHEGEGEEEEEHEQEGEEEEEHEQEGEEEQKDVSLEFPPVPPPPPMPSADEKPAAKPKSEERK</sequence>
<feature type="transmembrane region" description="Helical" evidence="14">
    <location>
        <begin position="336"/>
        <end position="355"/>
    </location>
</feature>
<protein>
    <submittedName>
        <fullName evidence="15">Uncharacterized protein</fullName>
    </submittedName>
</protein>
<feature type="transmembrane region" description="Helical" evidence="14">
    <location>
        <begin position="418"/>
        <end position="435"/>
    </location>
</feature>
<feature type="region of interest" description="Disordered" evidence="13">
    <location>
        <begin position="690"/>
        <end position="712"/>
    </location>
</feature>
<dbReference type="GO" id="GO:0061459">
    <property type="term" value="F:L-arginine transmembrane transporter activity"/>
    <property type="evidence" value="ECO:0007669"/>
    <property type="project" value="TreeGrafter"/>
</dbReference>
<feature type="region of interest" description="Disordered" evidence="13">
    <location>
        <begin position="751"/>
        <end position="774"/>
    </location>
</feature>
<feature type="transmembrane region" description="Helical" evidence="14">
    <location>
        <begin position="92"/>
        <end position="113"/>
    </location>
</feature>
<evidence type="ECO:0000256" key="8">
    <source>
        <dbReference type="ARBA" id="ARBA00023136"/>
    </source>
</evidence>
<evidence type="ECO:0000313" key="15">
    <source>
        <dbReference type="EMBL" id="CAD7226880.1"/>
    </source>
</evidence>
<feature type="transmembrane region" description="Helical" evidence="14">
    <location>
        <begin position="26"/>
        <end position="49"/>
    </location>
</feature>
<dbReference type="Gene3D" id="1.20.1740.10">
    <property type="entry name" value="Amino acid/polyamine transporter I"/>
    <property type="match status" value="2"/>
</dbReference>
<feature type="region of interest" description="Disordered" evidence="13">
    <location>
        <begin position="782"/>
        <end position="801"/>
    </location>
</feature>
<feature type="compositionally biased region" description="Acidic residues" evidence="13">
    <location>
        <begin position="785"/>
        <end position="801"/>
    </location>
</feature>
<dbReference type="AlphaFoldDB" id="A0A7R8WCM8"/>
<dbReference type="PANTHER" id="PTHR43243:SF105">
    <property type="entry name" value="CATIONIC AMINO ACID TRANSPORTER C-TERMINAL DOMAIN-CONTAINING PROTEIN"/>
    <property type="match status" value="1"/>
</dbReference>
<gene>
    <name evidence="15" type="ORF">CTOB1V02_LOCUS4794</name>
</gene>
<evidence type="ECO:0000256" key="10">
    <source>
        <dbReference type="ARBA" id="ARBA00034422"/>
    </source>
</evidence>
<dbReference type="Pfam" id="PF13520">
    <property type="entry name" value="AA_permease_2"/>
    <property type="match status" value="1"/>
</dbReference>
<keyword evidence="8 14" id="KW-0472">Membrane</keyword>
<evidence type="ECO:0000256" key="12">
    <source>
        <dbReference type="ARBA" id="ARBA00034450"/>
    </source>
</evidence>
<feature type="region of interest" description="Disordered" evidence="13">
    <location>
        <begin position="817"/>
        <end position="898"/>
    </location>
</feature>
<evidence type="ECO:0000256" key="7">
    <source>
        <dbReference type="ARBA" id="ARBA00022989"/>
    </source>
</evidence>
<feature type="compositionally biased region" description="Basic and acidic residues" evidence="13">
    <location>
        <begin position="961"/>
        <end position="988"/>
    </location>
</feature>
<feature type="transmembrane region" description="Helical" evidence="14">
    <location>
        <begin position="251"/>
        <end position="274"/>
    </location>
</feature>
<dbReference type="GO" id="GO:0015189">
    <property type="term" value="F:L-lysine transmembrane transporter activity"/>
    <property type="evidence" value="ECO:0007669"/>
    <property type="project" value="TreeGrafter"/>
</dbReference>
<comment type="subcellular location">
    <subcellularLocation>
        <location evidence="1">Cell membrane</location>
        <topology evidence="1">Multi-pass membrane protein</topology>
    </subcellularLocation>
</comment>
<organism evidence="15">
    <name type="scientific">Cyprideis torosa</name>
    <dbReference type="NCBI Taxonomy" id="163714"/>
    <lineage>
        <taxon>Eukaryota</taxon>
        <taxon>Metazoa</taxon>
        <taxon>Ecdysozoa</taxon>
        <taxon>Arthropoda</taxon>
        <taxon>Crustacea</taxon>
        <taxon>Oligostraca</taxon>
        <taxon>Ostracoda</taxon>
        <taxon>Podocopa</taxon>
        <taxon>Podocopida</taxon>
        <taxon>Cytherocopina</taxon>
        <taxon>Cytheroidea</taxon>
        <taxon>Cytherideidae</taxon>
        <taxon>Cyprideis</taxon>
    </lineage>
</organism>
<evidence type="ECO:0000256" key="13">
    <source>
        <dbReference type="SAM" id="MobiDB-lite"/>
    </source>
</evidence>
<keyword evidence="3" id="KW-0813">Transport</keyword>
<name>A0A7R8WCM8_9CRUS</name>
<dbReference type="InterPro" id="IPR004755">
    <property type="entry name" value="Cat_AA_permease"/>
</dbReference>
<feature type="non-terminal residue" evidence="15">
    <location>
        <position position="1111"/>
    </location>
</feature>
<dbReference type="InterPro" id="IPR029485">
    <property type="entry name" value="CAT_C"/>
</dbReference>
<proteinExistence type="inferred from homology"/>
<comment type="catalytic activity">
    <reaction evidence="11">
        <text>L-arginine(in) = L-arginine(out)</text>
        <dbReference type="Rhea" id="RHEA:32143"/>
        <dbReference type="ChEBI" id="CHEBI:32682"/>
    </reaction>
</comment>
<feature type="region of interest" description="Disordered" evidence="13">
    <location>
        <begin position="950"/>
        <end position="1111"/>
    </location>
</feature>
<evidence type="ECO:0000256" key="6">
    <source>
        <dbReference type="ARBA" id="ARBA00022970"/>
    </source>
</evidence>
<feature type="transmembrane region" description="Helical" evidence="14">
    <location>
        <begin position="61"/>
        <end position="80"/>
    </location>
</feature>
<feature type="transmembrane region" description="Helical" evidence="14">
    <location>
        <begin position="167"/>
        <end position="184"/>
    </location>
</feature>
<feature type="compositionally biased region" description="Acidic residues" evidence="13">
    <location>
        <begin position="1022"/>
        <end position="1078"/>
    </location>
</feature>
<feature type="compositionally biased region" description="Basic and acidic residues" evidence="13">
    <location>
        <begin position="1097"/>
        <end position="1111"/>
    </location>
</feature>
<evidence type="ECO:0000256" key="11">
    <source>
        <dbReference type="ARBA" id="ARBA00034423"/>
    </source>
</evidence>